<dbReference type="eggNOG" id="KOG1721">
    <property type="taxonomic scope" value="Eukaryota"/>
</dbReference>
<dbReference type="KEGG" id="dgr:6557520"/>
<proteinExistence type="predicted"/>
<keyword evidence="1" id="KW-0479">Metal-binding</keyword>
<organism evidence="9">
    <name type="scientific">Drosophila grimshawi</name>
    <name type="common">Hawaiian fruit fly</name>
    <name type="synonym">Idiomyia grimshawi</name>
    <dbReference type="NCBI Taxonomy" id="7222"/>
    <lineage>
        <taxon>Eukaryota</taxon>
        <taxon>Metazoa</taxon>
        <taxon>Ecdysozoa</taxon>
        <taxon>Arthropoda</taxon>
        <taxon>Hexapoda</taxon>
        <taxon>Insecta</taxon>
        <taxon>Pterygota</taxon>
        <taxon>Neoptera</taxon>
        <taxon>Endopterygota</taxon>
        <taxon>Diptera</taxon>
        <taxon>Brachycera</taxon>
        <taxon>Muscomorpha</taxon>
        <taxon>Ephydroidea</taxon>
        <taxon>Drosophilidae</taxon>
        <taxon>Drosophila</taxon>
        <taxon>Hawaiian Drosophila</taxon>
    </lineage>
</organism>
<feature type="compositionally biased region" description="Polar residues" evidence="6">
    <location>
        <begin position="124"/>
        <end position="142"/>
    </location>
</feature>
<feature type="region of interest" description="Disordered" evidence="6">
    <location>
        <begin position="109"/>
        <end position="153"/>
    </location>
</feature>
<feature type="compositionally biased region" description="Low complexity" evidence="6">
    <location>
        <begin position="143"/>
        <end position="153"/>
    </location>
</feature>
<dbReference type="SMR" id="B4IWU1"/>
<evidence type="ECO:0000256" key="2">
    <source>
        <dbReference type="ARBA" id="ARBA00022737"/>
    </source>
</evidence>
<dbReference type="STRING" id="7222.B4IWU1"/>
<dbReference type="Proteomes" id="UP000001070">
    <property type="component" value="Unassembled WGS sequence"/>
</dbReference>
<dbReference type="Gene3D" id="3.30.160.60">
    <property type="entry name" value="Classic Zinc Finger"/>
    <property type="match status" value="3"/>
</dbReference>
<feature type="domain" description="C2H2-type" evidence="7">
    <location>
        <begin position="153"/>
        <end position="180"/>
    </location>
</feature>
<dbReference type="FunFam" id="3.30.160.60:FF:000290">
    <property type="entry name" value="Zinc finger protein 697 isoform X1"/>
    <property type="match status" value="1"/>
</dbReference>
<dbReference type="AlphaFoldDB" id="B4IWU1"/>
<dbReference type="PhylomeDB" id="B4IWU1"/>
<keyword evidence="4" id="KW-0862">Zinc</keyword>
<evidence type="ECO:0000256" key="3">
    <source>
        <dbReference type="ARBA" id="ARBA00022771"/>
    </source>
</evidence>
<evidence type="ECO:0000259" key="7">
    <source>
        <dbReference type="PROSITE" id="PS50157"/>
    </source>
</evidence>
<accession>B4IWU1</accession>
<dbReference type="PROSITE" id="PS50157">
    <property type="entry name" value="ZINC_FINGER_C2H2_2"/>
    <property type="match status" value="3"/>
</dbReference>
<dbReference type="PANTHER" id="PTHR14003:SF19">
    <property type="entry name" value="YY2 TRANSCRIPTION FACTOR"/>
    <property type="match status" value="1"/>
</dbReference>
<feature type="domain" description="C2H2-type" evidence="7">
    <location>
        <begin position="209"/>
        <end position="239"/>
    </location>
</feature>
<keyword evidence="3 5" id="KW-0863">Zinc-finger</keyword>
<dbReference type="InterPro" id="IPR013087">
    <property type="entry name" value="Znf_C2H2_type"/>
</dbReference>
<dbReference type="GO" id="GO:0008270">
    <property type="term" value="F:zinc ion binding"/>
    <property type="evidence" value="ECO:0007669"/>
    <property type="project" value="UniProtKB-KW"/>
</dbReference>
<dbReference type="PANTHER" id="PTHR14003">
    <property type="entry name" value="TRANSCRIPTIONAL REPRESSOR PROTEIN YY"/>
    <property type="match status" value="1"/>
</dbReference>
<evidence type="ECO:0000256" key="1">
    <source>
        <dbReference type="ARBA" id="ARBA00022723"/>
    </source>
</evidence>
<keyword evidence="9" id="KW-1185">Reference proteome</keyword>
<dbReference type="GO" id="GO:0005667">
    <property type="term" value="C:transcription regulator complex"/>
    <property type="evidence" value="ECO:0007669"/>
    <property type="project" value="TreeGrafter"/>
</dbReference>
<dbReference type="SMART" id="SM00355">
    <property type="entry name" value="ZnF_C2H2"/>
    <property type="match status" value="3"/>
</dbReference>
<dbReference type="OrthoDB" id="7871755at2759"/>
<dbReference type="Pfam" id="PF13465">
    <property type="entry name" value="zf-H2C2_2"/>
    <property type="match status" value="1"/>
</dbReference>
<dbReference type="HOGENOM" id="CLU_1143575_0_0_1"/>
<dbReference type="InterPro" id="IPR036236">
    <property type="entry name" value="Znf_C2H2_sf"/>
</dbReference>
<evidence type="ECO:0000256" key="4">
    <source>
        <dbReference type="ARBA" id="ARBA00022833"/>
    </source>
</evidence>
<evidence type="ECO:0000256" key="6">
    <source>
        <dbReference type="SAM" id="MobiDB-lite"/>
    </source>
</evidence>
<dbReference type="GO" id="GO:0000785">
    <property type="term" value="C:chromatin"/>
    <property type="evidence" value="ECO:0007669"/>
    <property type="project" value="TreeGrafter"/>
</dbReference>
<sequence>MREEQQFSCMADLVNELLGFDMVKNISDAQPQYICHFCINATKAAVDFKRNVAKCNQNYIQLMQVKEEPEEKRVIRGRHKVAEFIKGEQELNAICAMIEIEHLEGYSPNKSQVESMPHKYKTRLSASSNKTNQKSNIIRQTKSNSSRSSSSNNKCPYCNFTLSTPGNLKSHIRRHTGERPFKCDYCPKSFLQKINLIVHTRVHTGERPYQCASCPRSFAQVAGLLYHGRKFPEHQLNKKPKII</sequence>
<dbReference type="SUPFAM" id="SSF57667">
    <property type="entry name" value="beta-beta-alpha zinc fingers"/>
    <property type="match status" value="2"/>
</dbReference>
<dbReference type="OMA" id="ICAMIEI"/>
<evidence type="ECO:0000313" key="8">
    <source>
        <dbReference type="EMBL" id="EDV97342.1"/>
    </source>
</evidence>
<dbReference type="GO" id="GO:0031519">
    <property type="term" value="C:PcG protein complex"/>
    <property type="evidence" value="ECO:0007669"/>
    <property type="project" value="TreeGrafter"/>
</dbReference>
<reference evidence="8 9" key="1">
    <citation type="journal article" date="2007" name="Nature">
        <title>Evolution of genes and genomes on the Drosophila phylogeny.</title>
        <authorList>
            <consortium name="Drosophila 12 Genomes Consortium"/>
            <person name="Clark A.G."/>
            <person name="Eisen M.B."/>
            <person name="Smith D.R."/>
            <person name="Bergman C.M."/>
            <person name="Oliver B."/>
            <person name="Markow T.A."/>
            <person name="Kaufman T.C."/>
            <person name="Kellis M."/>
            <person name="Gelbart W."/>
            <person name="Iyer V.N."/>
            <person name="Pollard D.A."/>
            <person name="Sackton T.B."/>
            <person name="Larracuente A.M."/>
            <person name="Singh N.D."/>
            <person name="Abad J.P."/>
            <person name="Abt D.N."/>
            <person name="Adryan B."/>
            <person name="Aguade M."/>
            <person name="Akashi H."/>
            <person name="Anderson W.W."/>
            <person name="Aquadro C.F."/>
            <person name="Ardell D.H."/>
            <person name="Arguello R."/>
            <person name="Artieri C.G."/>
            <person name="Barbash D.A."/>
            <person name="Barker D."/>
            <person name="Barsanti P."/>
            <person name="Batterham P."/>
            <person name="Batzoglou S."/>
            <person name="Begun D."/>
            <person name="Bhutkar A."/>
            <person name="Blanco E."/>
            <person name="Bosak S.A."/>
            <person name="Bradley R.K."/>
            <person name="Brand A.D."/>
            <person name="Brent M.R."/>
            <person name="Brooks A.N."/>
            <person name="Brown R.H."/>
            <person name="Butlin R.K."/>
            <person name="Caggese C."/>
            <person name="Calvi B.R."/>
            <person name="Bernardo de Carvalho A."/>
            <person name="Caspi A."/>
            <person name="Castrezana S."/>
            <person name="Celniker S.E."/>
            <person name="Chang J.L."/>
            <person name="Chapple C."/>
            <person name="Chatterji S."/>
            <person name="Chinwalla A."/>
            <person name="Civetta A."/>
            <person name="Clifton S.W."/>
            <person name="Comeron J.M."/>
            <person name="Costello J.C."/>
            <person name="Coyne J.A."/>
            <person name="Daub J."/>
            <person name="David R.G."/>
            <person name="Delcher A.L."/>
            <person name="Delehaunty K."/>
            <person name="Do C.B."/>
            <person name="Ebling H."/>
            <person name="Edwards K."/>
            <person name="Eickbush T."/>
            <person name="Evans J.D."/>
            <person name="Filipski A."/>
            <person name="Findeiss S."/>
            <person name="Freyhult E."/>
            <person name="Fulton L."/>
            <person name="Fulton R."/>
            <person name="Garcia A.C."/>
            <person name="Gardiner A."/>
            <person name="Garfield D.A."/>
            <person name="Garvin B.E."/>
            <person name="Gibson G."/>
            <person name="Gilbert D."/>
            <person name="Gnerre S."/>
            <person name="Godfrey J."/>
            <person name="Good R."/>
            <person name="Gotea V."/>
            <person name="Gravely B."/>
            <person name="Greenberg A.J."/>
            <person name="Griffiths-Jones S."/>
            <person name="Gross S."/>
            <person name="Guigo R."/>
            <person name="Gustafson E.A."/>
            <person name="Haerty W."/>
            <person name="Hahn M.W."/>
            <person name="Halligan D.L."/>
            <person name="Halpern A.L."/>
            <person name="Halter G.M."/>
            <person name="Han M.V."/>
            <person name="Heger A."/>
            <person name="Hillier L."/>
            <person name="Hinrichs A.S."/>
            <person name="Holmes I."/>
            <person name="Hoskins R.A."/>
            <person name="Hubisz M.J."/>
            <person name="Hultmark D."/>
            <person name="Huntley M.A."/>
            <person name="Jaffe D.B."/>
            <person name="Jagadeeshan S."/>
            <person name="Jeck W.R."/>
            <person name="Johnson J."/>
            <person name="Jones C.D."/>
            <person name="Jordan W.C."/>
            <person name="Karpen G.H."/>
            <person name="Kataoka E."/>
            <person name="Keightley P.D."/>
            <person name="Kheradpour P."/>
            <person name="Kirkness E.F."/>
            <person name="Koerich L.B."/>
            <person name="Kristiansen K."/>
            <person name="Kudrna D."/>
            <person name="Kulathinal R.J."/>
            <person name="Kumar S."/>
            <person name="Kwok R."/>
            <person name="Lander E."/>
            <person name="Langley C.H."/>
            <person name="Lapoint R."/>
            <person name="Lazzaro B.P."/>
            <person name="Lee S.J."/>
            <person name="Levesque L."/>
            <person name="Li R."/>
            <person name="Lin C.F."/>
            <person name="Lin M.F."/>
            <person name="Lindblad-Toh K."/>
            <person name="Llopart A."/>
            <person name="Long M."/>
            <person name="Low L."/>
            <person name="Lozovsky E."/>
            <person name="Lu J."/>
            <person name="Luo M."/>
            <person name="Machado C.A."/>
            <person name="Makalowski W."/>
            <person name="Marzo M."/>
            <person name="Matsuda M."/>
            <person name="Matzkin L."/>
            <person name="McAllister B."/>
            <person name="McBride C.S."/>
            <person name="McKernan B."/>
            <person name="McKernan K."/>
            <person name="Mendez-Lago M."/>
            <person name="Minx P."/>
            <person name="Mollenhauer M.U."/>
            <person name="Montooth K."/>
            <person name="Mount S.M."/>
            <person name="Mu X."/>
            <person name="Myers E."/>
            <person name="Negre B."/>
            <person name="Newfeld S."/>
            <person name="Nielsen R."/>
            <person name="Noor M.A."/>
            <person name="O'Grady P."/>
            <person name="Pachter L."/>
            <person name="Papaceit M."/>
            <person name="Parisi M.J."/>
            <person name="Parisi M."/>
            <person name="Parts L."/>
            <person name="Pedersen J.S."/>
            <person name="Pesole G."/>
            <person name="Phillippy A.M."/>
            <person name="Ponting C.P."/>
            <person name="Pop M."/>
            <person name="Porcelli D."/>
            <person name="Powell J.R."/>
            <person name="Prohaska S."/>
            <person name="Pruitt K."/>
            <person name="Puig M."/>
            <person name="Quesneville H."/>
            <person name="Ram K.R."/>
            <person name="Rand D."/>
            <person name="Rasmussen M.D."/>
            <person name="Reed L.K."/>
            <person name="Reenan R."/>
            <person name="Reily A."/>
            <person name="Remington K.A."/>
            <person name="Rieger T.T."/>
            <person name="Ritchie M.G."/>
            <person name="Robin C."/>
            <person name="Rogers Y.H."/>
            <person name="Rohde C."/>
            <person name="Rozas J."/>
            <person name="Rubenfield M.J."/>
            <person name="Ruiz A."/>
            <person name="Russo S."/>
            <person name="Salzberg S.L."/>
            <person name="Sanchez-Gracia A."/>
            <person name="Saranga D.J."/>
            <person name="Sato H."/>
            <person name="Schaeffer S.W."/>
            <person name="Schatz M.C."/>
            <person name="Schlenke T."/>
            <person name="Schwartz R."/>
            <person name="Segarra C."/>
            <person name="Singh R.S."/>
            <person name="Sirot L."/>
            <person name="Sirota M."/>
            <person name="Sisneros N.B."/>
            <person name="Smith C.D."/>
            <person name="Smith T.F."/>
            <person name="Spieth J."/>
            <person name="Stage D.E."/>
            <person name="Stark A."/>
            <person name="Stephan W."/>
            <person name="Strausberg R.L."/>
            <person name="Strempel S."/>
            <person name="Sturgill D."/>
            <person name="Sutton G."/>
            <person name="Sutton G.G."/>
            <person name="Tao W."/>
            <person name="Teichmann S."/>
            <person name="Tobari Y.N."/>
            <person name="Tomimura Y."/>
            <person name="Tsolas J.M."/>
            <person name="Valente V.L."/>
            <person name="Venter E."/>
            <person name="Venter J.C."/>
            <person name="Vicario S."/>
            <person name="Vieira F.G."/>
            <person name="Vilella A.J."/>
            <person name="Villasante A."/>
            <person name="Walenz B."/>
            <person name="Wang J."/>
            <person name="Wasserman M."/>
            <person name="Watts T."/>
            <person name="Wilson D."/>
            <person name="Wilson R.K."/>
            <person name="Wing R.A."/>
            <person name="Wolfner M.F."/>
            <person name="Wong A."/>
            <person name="Wong G.K."/>
            <person name="Wu C.I."/>
            <person name="Wu G."/>
            <person name="Yamamoto D."/>
            <person name="Yang H.P."/>
            <person name="Yang S.P."/>
            <person name="Yorke J.A."/>
            <person name="Yoshida K."/>
            <person name="Zdobnov E."/>
            <person name="Zhang P."/>
            <person name="Zhang Y."/>
            <person name="Zimin A.V."/>
            <person name="Baldwin J."/>
            <person name="Abdouelleil A."/>
            <person name="Abdulkadir J."/>
            <person name="Abebe A."/>
            <person name="Abera B."/>
            <person name="Abreu J."/>
            <person name="Acer S.C."/>
            <person name="Aftuck L."/>
            <person name="Alexander A."/>
            <person name="An P."/>
            <person name="Anderson E."/>
            <person name="Anderson S."/>
            <person name="Arachi H."/>
            <person name="Azer M."/>
            <person name="Bachantsang P."/>
            <person name="Barry A."/>
            <person name="Bayul T."/>
            <person name="Berlin A."/>
            <person name="Bessette D."/>
            <person name="Bloom T."/>
            <person name="Blye J."/>
            <person name="Boguslavskiy L."/>
            <person name="Bonnet C."/>
            <person name="Boukhgalter B."/>
            <person name="Bourzgui I."/>
            <person name="Brown A."/>
            <person name="Cahill P."/>
            <person name="Channer S."/>
            <person name="Cheshatsang Y."/>
            <person name="Chuda L."/>
            <person name="Citroen M."/>
            <person name="Collymore A."/>
            <person name="Cooke P."/>
            <person name="Costello M."/>
            <person name="D'Aco K."/>
            <person name="Daza R."/>
            <person name="De Haan G."/>
            <person name="DeGray S."/>
            <person name="DeMaso C."/>
            <person name="Dhargay N."/>
            <person name="Dooley K."/>
            <person name="Dooley E."/>
            <person name="Doricent M."/>
            <person name="Dorje P."/>
            <person name="Dorjee K."/>
            <person name="Dupes A."/>
            <person name="Elong R."/>
            <person name="Falk J."/>
            <person name="Farina A."/>
            <person name="Faro S."/>
            <person name="Ferguson D."/>
            <person name="Fisher S."/>
            <person name="Foley C.D."/>
            <person name="Franke A."/>
            <person name="Friedrich D."/>
            <person name="Gadbois L."/>
            <person name="Gearin G."/>
            <person name="Gearin C.R."/>
            <person name="Giannoukos G."/>
            <person name="Goode T."/>
            <person name="Graham J."/>
            <person name="Grandbois E."/>
            <person name="Grewal S."/>
            <person name="Gyaltsen K."/>
            <person name="Hafez N."/>
            <person name="Hagos B."/>
            <person name="Hall J."/>
            <person name="Henson C."/>
            <person name="Hollinger A."/>
            <person name="Honan T."/>
            <person name="Huard M.D."/>
            <person name="Hughes L."/>
            <person name="Hurhula B."/>
            <person name="Husby M.E."/>
            <person name="Kamat A."/>
            <person name="Kanga B."/>
            <person name="Kashin S."/>
            <person name="Khazanovich D."/>
            <person name="Kisner P."/>
            <person name="Lance K."/>
            <person name="Lara M."/>
            <person name="Lee W."/>
            <person name="Lennon N."/>
            <person name="Letendre F."/>
            <person name="LeVine R."/>
            <person name="Lipovsky A."/>
            <person name="Liu X."/>
            <person name="Liu J."/>
            <person name="Liu S."/>
            <person name="Lokyitsang T."/>
            <person name="Lokyitsang Y."/>
            <person name="Lubonja R."/>
            <person name="Lui A."/>
            <person name="MacDonald P."/>
            <person name="Magnisalis V."/>
            <person name="Maru K."/>
            <person name="Matthews C."/>
            <person name="McCusker W."/>
            <person name="McDonough S."/>
            <person name="Mehta T."/>
            <person name="Meldrim J."/>
            <person name="Meneus L."/>
            <person name="Mihai O."/>
            <person name="Mihalev A."/>
            <person name="Mihova T."/>
            <person name="Mittelman R."/>
            <person name="Mlenga V."/>
            <person name="Montmayeur A."/>
            <person name="Mulrain L."/>
            <person name="Navidi A."/>
            <person name="Naylor J."/>
            <person name="Negash T."/>
            <person name="Nguyen T."/>
            <person name="Nguyen N."/>
            <person name="Nicol R."/>
            <person name="Norbu C."/>
            <person name="Norbu N."/>
            <person name="Novod N."/>
            <person name="O'Neill B."/>
            <person name="Osman S."/>
            <person name="Markiewicz E."/>
            <person name="Oyono O.L."/>
            <person name="Patti C."/>
            <person name="Phunkhang P."/>
            <person name="Pierre F."/>
            <person name="Priest M."/>
            <person name="Raghuraman S."/>
            <person name="Rege F."/>
            <person name="Reyes R."/>
            <person name="Rise C."/>
            <person name="Rogov P."/>
            <person name="Ross K."/>
            <person name="Ryan E."/>
            <person name="Settipalli S."/>
            <person name="Shea T."/>
            <person name="Sherpa N."/>
            <person name="Shi L."/>
            <person name="Shih D."/>
            <person name="Sparrow T."/>
            <person name="Spaulding J."/>
            <person name="Stalker J."/>
            <person name="Stange-Thomann N."/>
            <person name="Stavropoulos S."/>
            <person name="Stone C."/>
            <person name="Strader C."/>
            <person name="Tesfaye S."/>
            <person name="Thomson T."/>
            <person name="Thoulutsang Y."/>
            <person name="Thoulutsang D."/>
            <person name="Topham K."/>
            <person name="Topping I."/>
            <person name="Tsamla T."/>
            <person name="Vassiliev H."/>
            <person name="Vo A."/>
            <person name="Wangchuk T."/>
            <person name="Wangdi T."/>
            <person name="Weiand M."/>
            <person name="Wilkinson J."/>
            <person name="Wilson A."/>
            <person name="Yadav S."/>
            <person name="Young G."/>
            <person name="Yu Q."/>
            <person name="Zembek L."/>
            <person name="Zhong D."/>
            <person name="Zimmer A."/>
            <person name="Zwirko Z."/>
            <person name="Jaffe D.B."/>
            <person name="Alvarez P."/>
            <person name="Brockman W."/>
            <person name="Butler J."/>
            <person name="Chin C."/>
            <person name="Gnerre S."/>
            <person name="Grabherr M."/>
            <person name="Kleber M."/>
            <person name="Mauceli E."/>
            <person name="MacCallum I."/>
        </authorList>
    </citation>
    <scope>NUCLEOTIDE SEQUENCE [LARGE SCALE GENOMIC DNA]</scope>
    <source>
        <strain evidence="9">Tucson 15287-2541.00</strain>
    </source>
</reference>
<keyword evidence="2" id="KW-0677">Repeat</keyword>
<protein>
    <submittedName>
        <fullName evidence="8">GH14748</fullName>
    </submittedName>
</protein>
<evidence type="ECO:0000313" key="9">
    <source>
        <dbReference type="Proteomes" id="UP000001070"/>
    </source>
</evidence>
<dbReference type="PROSITE" id="PS00028">
    <property type="entry name" value="ZINC_FINGER_C2H2_1"/>
    <property type="match status" value="2"/>
</dbReference>
<evidence type="ECO:0000256" key="5">
    <source>
        <dbReference type="PROSITE-ProRule" id="PRU00042"/>
    </source>
</evidence>
<gene>
    <name evidence="8" type="primary">Dgri\GH14748</name>
    <name evidence="8" type="ORF">Dgri_GH14748</name>
</gene>
<dbReference type="InParanoid" id="B4IWU1"/>
<dbReference type="EMBL" id="CH916366">
    <property type="protein sequence ID" value="EDV97342.1"/>
    <property type="molecule type" value="Genomic_DNA"/>
</dbReference>
<dbReference type="FunFam" id="3.30.160.60:FF:001049">
    <property type="entry name" value="zinc finger protein 319"/>
    <property type="match status" value="1"/>
</dbReference>
<dbReference type="GO" id="GO:0000981">
    <property type="term" value="F:DNA-binding transcription factor activity, RNA polymerase II-specific"/>
    <property type="evidence" value="ECO:0007669"/>
    <property type="project" value="TreeGrafter"/>
</dbReference>
<dbReference type="GO" id="GO:0000978">
    <property type="term" value="F:RNA polymerase II cis-regulatory region sequence-specific DNA binding"/>
    <property type="evidence" value="ECO:0007669"/>
    <property type="project" value="TreeGrafter"/>
</dbReference>
<feature type="domain" description="C2H2-type" evidence="7">
    <location>
        <begin position="181"/>
        <end position="208"/>
    </location>
</feature>
<name>B4IWU1_DROGR</name>